<gene>
    <name evidence="2" type="ORF">HYH03_002769</name>
</gene>
<reference evidence="2" key="1">
    <citation type="journal article" date="2020" name="bioRxiv">
        <title>Comparative genomics of Chlamydomonas.</title>
        <authorList>
            <person name="Craig R.J."/>
            <person name="Hasan A.R."/>
            <person name="Ness R.W."/>
            <person name="Keightley P.D."/>
        </authorList>
    </citation>
    <scope>NUCLEOTIDE SEQUENCE</scope>
    <source>
        <strain evidence="2">CCAP 11/70</strain>
    </source>
</reference>
<dbReference type="GO" id="GO:0005634">
    <property type="term" value="C:nucleus"/>
    <property type="evidence" value="ECO:0007669"/>
    <property type="project" value="TreeGrafter"/>
</dbReference>
<dbReference type="AlphaFoldDB" id="A0A835YAN6"/>
<dbReference type="Gene3D" id="3.10.20.90">
    <property type="entry name" value="Phosphatidylinositol 3-kinase Catalytic Subunit, Chain A, domain 1"/>
    <property type="match status" value="1"/>
</dbReference>
<evidence type="ECO:0000313" key="3">
    <source>
        <dbReference type="Proteomes" id="UP000612055"/>
    </source>
</evidence>
<dbReference type="GO" id="GO:0006879">
    <property type="term" value="P:intracellular iron ion homeostasis"/>
    <property type="evidence" value="ECO:0007669"/>
    <property type="project" value="InterPro"/>
</dbReference>
<evidence type="ECO:0008006" key="4">
    <source>
        <dbReference type="Google" id="ProtNLM"/>
    </source>
</evidence>
<dbReference type="InterPro" id="IPR002634">
    <property type="entry name" value="BolA"/>
</dbReference>
<name>A0A835YAN6_9CHLO</name>
<dbReference type="PIRSF" id="PIRSF003113">
    <property type="entry name" value="BolA"/>
    <property type="match status" value="1"/>
</dbReference>
<evidence type="ECO:0000256" key="1">
    <source>
        <dbReference type="RuleBase" id="RU003860"/>
    </source>
</evidence>
<comment type="caution">
    <text evidence="2">The sequence shown here is derived from an EMBL/GenBank/DDBJ whole genome shotgun (WGS) entry which is preliminary data.</text>
</comment>
<dbReference type="EMBL" id="JAEHOE010000007">
    <property type="protein sequence ID" value="KAG2499188.1"/>
    <property type="molecule type" value="Genomic_DNA"/>
</dbReference>
<comment type="similarity">
    <text evidence="1">Belongs to the BolA/IbaG family.</text>
</comment>
<keyword evidence="3" id="KW-1185">Reference proteome</keyword>
<dbReference type="InterPro" id="IPR045115">
    <property type="entry name" value="BOL2"/>
</dbReference>
<dbReference type="Pfam" id="PF01722">
    <property type="entry name" value="BolA"/>
    <property type="match status" value="1"/>
</dbReference>
<dbReference type="GO" id="GO:0051537">
    <property type="term" value="F:2 iron, 2 sulfur cluster binding"/>
    <property type="evidence" value="ECO:0007669"/>
    <property type="project" value="InterPro"/>
</dbReference>
<proteinExistence type="inferred from homology"/>
<dbReference type="GO" id="GO:0005829">
    <property type="term" value="C:cytosol"/>
    <property type="evidence" value="ECO:0007669"/>
    <property type="project" value="TreeGrafter"/>
</dbReference>
<accession>A0A835YAN6</accession>
<organism evidence="2 3">
    <name type="scientific">Edaphochlamys debaryana</name>
    <dbReference type="NCBI Taxonomy" id="47281"/>
    <lineage>
        <taxon>Eukaryota</taxon>
        <taxon>Viridiplantae</taxon>
        <taxon>Chlorophyta</taxon>
        <taxon>core chlorophytes</taxon>
        <taxon>Chlorophyceae</taxon>
        <taxon>CS clade</taxon>
        <taxon>Chlamydomonadales</taxon>
        <taxon>Chlamydomonadales incertae sedis</taxon>
        <taxon>Edaphochlamys</taxon>
    </lineage>
</organism>
<dbReference type="PANTHER" id="PTHR12735">
    <property type="entry name" value="BOLA-LIKE PROTEIN-RELATED"/>
    <property type="match status" value="1"/>
</dbReference>
<dbReference type="InterPro" id="IPR036065">
    <property type="entry name" value="BolA-like_sf"/>
</dbReference>
<dbReference type="SUPFAM" id="SSF82657">
    <property type="entry name" value="BolA-like"/>
    <property type="match status" value="1"/>
</dbReference>
<dbReference type="Proteomes" id="UP000612055">
    <property type="component" value="Unassembled WGS sequence"/>
</dbReference>
<dbReference type="GO" id="GO:0051604">
    <property type="term" value="P:protein maturation"/>
    <property type="evidence" value="ECO:0007669"/>
    <property type="project" value="InterPro"/>
</dbReference>
<dbReference type="OrthoDB" id="4983at2759"/>
<sequence>MAATVTADDLKQKLIAALAAENVDVVDTSGGCGAAFEVSIVSVQFEGKTLIQRHRMVNEALKGEMASIHALSIKKSWTPAQAAAAAAAPPPS</sequence>
<evidence type="ECO:0000313" key="2">
    <source>
        <dbReference type="EMBL" id="KAG2499188.1"/>
    </source>
</evidence>
<protein>
    <recommendedName>
        <fullName evidence="4">BolA-like protein</fullName>
    </recommendedName>
</protein>
<dbReference type="PANTHER" id="PTHR12735:SF27">
    <property type="entry name" value="BOLA-LIKE PROTEIN 2"/>
    <property type="match status" value="1"/>
</dbReference>